<evidence type="ECO:0000313" key="2">
    <source>
        <dbReference type="EMBL" id="PXF31986.1"/>
    </source>
</evidence>
<reference evidence="2 3" key="1">
    <citation type="submission" date="2015-03" db="EMBL/GenBank/DDBJ databases">
        <authorList>
            <person name="Krishnan R."/>
            <person name="Midha S."/>
            <person name="Patil P.B."/>
            <person name="Rameshkumar N."/>
        </authorList>
    </citation>
    <scope>NUCLEOTIDE SEQUENCE [LARGE SCALE GENOMIC DNA]</scope>
    <source>
        <strain evidence="2 3">L1E11</strain>
    </source>
</reference>
<keyword evidence="3" id="KW-1185">Reference proteome</keyword>
<evidence type="ECO:0008006" key="4">
    <source>
        <dbReference type="Google" id="ProtNLM"/>
    </source>
</evidence>
<protein>
    <recommendedName>
        <fullName evidence="4">Guanylate cyclase domain-containing protein</fullName>
    </recommendedName>
</protein>
<gene>
    <name evidence="2" type="ORF">WH50_06540</name>
</gene>
<dbReference type="Proteomes" id="UP000248090">
    <property type="component" value="Unassembled WGS sequence"/>
</dbReference>
<feature type="region of interest" description="Disordered" evidence="1">
    <location>
        <begin position="234"/>
        <end position="260"/>
    </location>
</feature>
<dbReference type="InterPro" id="IPR029787">
    <property type="entry name" value="Nucleotide_cyclase"/>
</dbReference>
<accession>A0ABX5M324</accession>
<organism evidence="2 3">
    <name type="scientific">Pokkaliibacter plantistimulans</name>
    <dbReference type="NCBI Taxonomy" id="1635171"/>
    <lineage>
        <taxon>Bacteria</taxon>
        <taxon>Pseudomonadati</taxon>
        <taxon>Pseudomonadota</taxon>
        <taxon>Gammaproteobacteria</taxon>
        <taxon>Oceanospirillales</taxon>
        <taxon>Balneatrichaceae</taxon>
        <taxon>Pokkaliibacter</taxon>
    </lineage>
</organism>
<sequence>MAGLVLTALLLSRQLDAIADQQNQTLRNVLLQQTQLSAVPLLIADDRIGLSVLVSDMQQHPLVDAAALYRGDELVARAGSLSQGFDQTQHIQVNQQEVGILRIRWKAPDWPLSLTNLINHYGYEYALILAVLLLPMLILAFNLQSPLRALRKACLAVQMRETFDPLDERRQDEWGYVNYSFNRLHAEYLNEVPDYGEQEEERDIPQHELDLQPGEFRHDNRDALADFTLDMDASEPAEEPPFAPLTATSGNEHASERSTADSFDSIMAQTLASNPSVRSTPPPLQQASFGEPLFAEPLFPATAATTQNPSAQRASDVFEPLNQAVSAARTPSQVTSALTATPASAPPPFEPLAEHRGLPTEIAQSLASQIDETVFVLLLSQRQSAGYASSPEREEVLATYHDFINQACNLYSGAVEAMEDDHIIVVFDQPQKDDAHGINALCAALMFNGLYKSYNQRRIKALKPIINLQLALHTGAYSQLPQLCHQVGQLIGQTNSNQLVISREVYDCGAIRDKLLDDRYIRPTNGDCYLVERLQEKPQRLLERQVVHFSQKSLA</sequence>
<name>A0ABX5M324_9GAMM</name>
<evidence type="ECO:0000313" key="3">
    <source>
        <dbReference type="Proteomes" id="UP000248090"/>
    </source>
</evidence>
<evidence type="ECO:0000256" key="1">
    <source>
        <dbReference type="SAM" id="MobiDB-lite"/>
    </source>
</evidence>
<dbReference type="SUPFAM" id="SSF55073">
    <property type="entry name" value="Nucleotide cyclase"/>
    <property type="match status" value="1"/>
</dbReference>
<dbReference type="RefSeq" id="WP_110186620.1">
    <property type="nucleotide sequence ID" value="NZ_LAPT01000027.1"/>
</dbReference>
<comment type="caution">
    <text evidence="2">The sequence shown here is derived from an EMBL/GenBank/DDBJ whole genome shotgun (WGS) entry which is preliminary data.</text>
</comment>
<dbReference type="EMBL" id="LAPT01000027">
    <property type="protein sequence ID" value="PXF31986.1"/>
    <property type="molecule type" value="Genomic_DNA"/>
</dbReference>
<proteinExistence type="predicted"/>